<dbReference type="Pfam" id="PF02870">
    <property type="entry name" value="Methyltransf_1N"/>
    <property type="match status" value="1"/>
</dbReference>
<evidence type="ECO:0000313" key="6">
    <source>
        <dbReference type="Proteomes" id="UP001056819"/>
    </source>
</evidence>
<protein>
    <submittedName>
        <fullName evidence="5">Methylated-DNA--[protein]-cysteine S-methyltransferase</fullName>
    </submittedName>
</protein>
<dbReference type="AlphaFoldDB" id="A0AAE9HS29"/>
<feature type="region of interest" description="Disordered" evidence="2">
    <location>
        <begin position="240"/>
        <end position="275"/>
    </location>
</feature>
<dbReference type="PANTHER" id="PTHR10815">
    <property type="entry name" value="METHYLATED-DNA--PROTEIN-CYSTEINE METHYLTRANSFERASE"/>
    <property type="match status" value="1"/>
</dbReference>
<accession>A0AAE9HS29</accession>
<feature type="domain" description="Methylguanine DNA methyltransferase ribonuclease-like" evidence="4">
    <location>
        <begin position="89"/>
        <end position="165"/>
    </location>
</feature>
<dbReference type="InterPro" id="IPR008332">
    <property type="entry name" value="MethylG_MeTrfase_N"/>
</dbReference>
<evidence type="ECO:0000259" key="3">
    <source>
        <dbReference type="Pfam" id="PF01035"/>
    </source>
</evidence>
<dbReference type="SUPFAM" id="SSF46767">
    <property type="entry name" value="Methylated DNA-protein cysteine methyltransferase, C-terminal domain"/>
    <property type="match status" value="1"/>
</dbReference>
<dbReference type="Proteomes" id="UP001056819">
    <property type="component" value="Chromosome"/>
</dbReference>
<evidence type="ECO:0000256" key="1">
    <source>
        <dbReference type="ARBA" id="ARBA00022763"/>
    </source>
</evidence>
<proteinExistence type="predicted"/>
<sequence>MDILNLPDPERILPERWQAYGAWLSRQANPSLAYGDHPHISADTLPDLKNDFHACTGMDLDDYIRLRRLSFLLSRSQSHSQYRAELAAGAMDSPFGQMLAICSEKGVCMLKFIAQKGVESELLAVQREKQALFGWRETPVMAQLRDELARYFQGSLREFGVALDLVGNDTQREAWHAMTTIPYGETRGYAQLAAQLDKSNATRHIAAAAGQNKTAIIVPCHRVNGHDHISSFAAELRQLEQQSGNATAAPAPVAPAESTSSSILPPPTGLGWRKS</sequence>
<organism evidence="5 6">
    <name type="scientific">Conchiformibius steedae DSM 2580</name>
    <dbReference type="NCBI Taxonomy" id="1121352"/>
    <lineage>
        <taxon>Bacteria</taxon>
        <taxon>Pseudomonadati</taxon>
        <taxon>Pseudomonadota</taxon>
        <taxon>Betaproteobacteria</taxon>
        <taxon>Neisseriales</taxon>
        <taxon>Neisseriaceae</taxon>
        <taxon>Conchiformibius</taxon>
    </lineage>
</organism>
<evidence type="ECO:0000256" key="2">
    <source>
        <dbReference type="SAM" id="MobiDB-lite"/>
    </source>
</evidence>
<dbReference type="SUPFAM" id="SSF53155">
    <property type="entry name" value="Methylated DNA-protein cysteine methyltransferase domain"/>
    <property type="match status" value="1"/>
</dbReference>
<dbReference type="InterPro" id="IPR036217">
    <property type="entry name" value="MethylDNA_cys_MeTrfase_DNAb"/>
</dbReference>
<dbReference type="InterPro" id="IPR036631">
    <property type="entry name" value="MGMT_N_sf"/>
</dbReference>
<evidence type="ECO:0000259" key="4">
    <source>
        <dbReference type="Pfam" id="PF02870"/>
    </source>
</evidence>
<dbReference type="Pfam" id="PF01035">
    <property type="entry name" value="DNA_binding_1"/>
    <property type="match status" value="1"/>
</dbReference>
<feature type="compositionally biased region" description="Low complexity" evidence="2">
    <location>
        <begin position="246"/>
        <end position="262"/>
    </location>
</feature>
<name>A0AAE9HS29_9NEIS</name>
<dbReference type="CDD" id="cd06445">
    <property type="entry name" value="ATase"/>
    <property type="match status" value="1"/>
</dbReference>
<dbReference type="GO" id="GO:0006281">
    <property type="term" value="P:DNA repair"/>
    <property type="evidence" value="ECO:0007669"/>
    <property type="project" value="InterPro"/>
</dbReference>
<gene>
    <name evidence="5" type="ORF">LNQ82_07735</name>
</gene>
<dbReference type="InterPro" id="IPR036388">
    <property type="entry name" value="WH-like_DNA-bd_sf"/>
</dbReference>
<dbReference type="NCBIfam" id="TIGR00589">
    <property type="entry name" value="ogt"/>
    <property type="match status" value="1"/>
</dbReference>
<dbReference type="InterPro" id="IPR014048">
    <property type="entry name" value="MethylDNA_cys_MeTrfase_DNA-bd"/>
</dbReference>
<evidence type="ECO:0000313" key="5">
    <source>
        <dbReference type="EMBL" id="URD67079.1"/>
    </source>
</evidence>
<feature type="domain" description="Methylated-DNA-[protein]-cysteine S-methyltransferase DNA binding" evidence="3">
    <location>
        <begin position="170"/>
        <end position="234"/>
    </location>
</feature>
<dbReference type="Gene3D" id="3.30.160.70">
    <property type="entry name" value="Methylated DNA-protein cysteine methyltransferase domain"/>
    <property type="match status" value="1"/>
</dbReference>
<dbReference type="RefSeq" id="WP_051531927.1">
    <property type="nucleotide sequence ID" value="NZ_CP097501.1"/>
</dbReference>
<dbReference type="GO" id="GO:0003908">
    <property type="term" value="F:methylated-DNA-[protein]-cysteine S-methyltransferase activity"/>
    <property type="evidence" value="ECO:0007669"/>
    <property type="project" value="InterPro"/>
</dbReference>
<dbReference type="PANTHER" id="PTHR10815:SF5">
    <property type="entry name" value="METHYLATED-DNA--PROTEIN-CYSTEINE METHYLTRANSFERASE"/>
    <property type="match status" value="1"/>
</dbReference>
<dbReference type="EMBL" id="CP097501">
    <property type="protein sequence ID" value="URD67079.1"/>
    <property type="molecule type" value="Genomic_DNA"/>
</dbReference>
<keyword evidence="1" id="KW-0227">DNA damage</keyword>
<dbReference type="Gene3D" id="1.10.10.10">
    <property type="entry name" value="Winged helix-like DNA-binding domain superfamily/Winged helix DNA-binding domain"/>
    <property type="match status" value="1"/>
</dbReference>
<reference evidence="5" key="1">
    <citation type="submission" date="2022-05" db="EMBL/GenBank/DDBJ databases">
        <title>Alysiella filiformis genome sequencing.</title>
        <authorList>
            <person name="Viehboeck T."/>
        </authorList>
    </citation>
    <scope>NUCLEOTIDE SEQUENCE</scope>
    <source>
        <strain evidence="5">DSM 2580</strain>
    </source>
</reference>